<dbReference type="PANTHER" id="PTHR10587:SF137">
    <property type="entry name" value="4-DEOXY-4-FORMAMIDO-L-ARABINOSE-PHOSPHOUNDECAPRENOL DEFORMYLASE ARND-RELATED"/>
    <property type="match status" value="1"/>
</dbReference>
<dbReference type="RefSeq" id="WP_341413898.1">
    <property type="nucleotide sequence ID" value="NZ_JBBPCC010000001.1"/>
</dbReference>
<accession>A0ABU9DDJ7</accession>
<organism evidence="2 3">
    <name type="scientific">Paenibacillus filicis</name>
    <dbReference type="NCBI Taxonomy" id="669464"/>
    <lineage>
        <taxon>Bacteria</taxon>
        <taxon>Bacillati</taxon>
        <taxon>Bacillota</taxon>
        <taxon>Bacilli</taxon>
        <taxon>Bacillales</taxon>
        <taxon>Paenibacillaceae</taxon>
        <taxon>Paenibacillus</taxon>
    </lineage>
</organism>
<sequence length="428" mass="49147">MEKKFVLTVMLVIVLYTVLPWILTRMFGIGVFRRGSGAREIAFTFDDGPDPVYTPQLLELLGKYGVKGTFFVLGSKAEAHPELILRIHQEGHLIGVHNYNHRSNWLMLPWSVSRRQVERSAGIIESITGVRPVYYRPPWGIINLCDYLLRKRYTIVLWSVMVQDWRSNVGKERMKSVLLKQIREGSIVLLHDSGDTFGADKDAPGHMLQALEEVFGELSPQSYRYVRIDELTVSPSVVRFTKRMLVKVWMCWERSFVKVMQVKPVDAANTLLQLRITEYRGKQAILLTDGEQIQQGDRIAELHLDNNLLYRLGATSSSSVHLAIQLVRRTELLMPQIIRLLQTDPAYKDVKGLYGISIIHRGTKKLGFTVLDLPKGAFSFATRLYLRFLLYMVHPQGKERLKLKSELLVPKIIAISRKELMSRYIAQP</sequence>
<evidence type="ECO:0000313" key="2">
    <source>
        <dbReference type="EMBL" id="MEK8126854.1"/>
    </source>
</evidence>
<dbReference type="PANTHER" id="PTHR10587">
    <property type="entry name" value="GLYCOSYL TRANSFERASE-RELATED"/>
    <property type="match status" value="1"/>
</dbReference>
<proteinExistence type="predicted"/>
<dbReference type="Pfam" id="PF22790">
    <property type="entry name" value="YkoP"/>
    <property type="match status" value="1"/>
</dbReference>
<dbReference type="Pfam" id="PF01522">
    <property type="entry name" value="Polysacc_deac_1"/>
    <property type="match status" value="1"/>
</dbReference>
<dbReference type="Gene3D" id="3.20.20.370">
    <property type="entry name" value="Glycoside hydrolase/deacetylase"/>
    <property type="match status" value="1"/>
</dbReference>
<protein>
    <submittedName>
        <fullName evidence="2">Polysaccharide deacetylase family protein</fullName>
    </submittedName>
</protein>
<dbReference type="InterPro" id="IPR002509">
    <property type="entry name" value="NODB_dom"/>
</dbReference>
<dbReference type="SUPFAM" id="SSF88713">
    <property type="entry name" value="Glycoside hydrolase/deacetylase"/>
    <property type="match status" value="1"/>
</dbReference>
<dbReference type="InterPro" id="IPR054467">
    <property type="entry name" value="YkoP-like_dom"/>
</dbReference>
<dbReference type="PROSITE" id="PS51677">
    <property type="entry name" value="NODB"/>
    <property type="match status" value="1"/>
</dbReference>
<evidence type="ECO:0000313" key="3">
    <source>
        <dbReference type="Proteomes" id="UP001469365"/>
    </source>
</evidence>
<dbReference type="EMBL" id="JBBPCC010000001">
    <property type="protein sequence ID" value="MEK8126854.1"/>
    <property type="molecule type" value="Genomic_DNA"/>
</dbReference>
<reference evidence="2 3" key="1">
    <citation type="submission" date="2024-04" db="EMBL/GenBank/DDBJ databases">
        <title>draft genome sequnece of Paenibacillus filicis.</title>
        <authorList>
            <person name="Kim D.-U."/>
        </authorList>
    </citation>
    <scope>NUCLEOTIDE SEQUENCE [LARGE SCALE GENOMIC DNA]</scope>
    <source>
        <strain evidence="2 3">KACC14197</strain>
    </source>
</reference>
<name>A0ABU9DDJ7_9BACL</name>
<dbReference type="CDD" id="cd10959">
    <property type="entry name" value="CE4_NodB_like_3"/>
    <property type="match status" value="1"/>
</dbReference>
<feature type="domain" description="NodB homology" evidence="1">
    <location>
        <begin position="39"/>
        <end position="226"/>
    </location>
</feature>
<comment type="caution">
    <text evidence="2">The sequence shown here is derived from an EMBL/GenBank/DDBJ whole genome shotgun (WGS) entry which is preliminary data.</text>
</comment>
<gene>
    <name evidence="2" type="ORF">WMW72_02925</name>
</gene>
<keyword evidence="3" id="KW-1185">Reference proteome</keyword>
<dbReference type="InterPro" id="IPR011330">
    <property type="entry name" value="Glyco_hydro/deAcase_b/a-brl"/>
</dbReference>
<evidence type="ECO:0000259" key="1">
    <source>
        <dbReference type="PROSITE" id="PS51677"/>
    </source>
</evidence>
<dbReference type="InterPro" id="IPR050248">
    <property type="entry name" value="Polysacc_deacetylase_ArnD"/>
</dbReference>
<dbReference type="Proteomes" id="UP001469365">
    <property type="component" value="Unassembled WGS sequence"/>
</dbReference>